<reference evidence="10 12" key="1">
    <citation type="journal article" date="2015" name="Genome Announc.">
        <title>Complete Genome Sequence of Corynebacterium kutscheri DSM 20755, a Corynebacterial Type Strain with Remarkably Low G+C Content of Chromosomal DNA.</title>
        <authorList>
            <person name="Ruckert C."/>
            <person name="Albersmeier A."/>
            <person name="Winkler A."/>
            <person name="Tauch A."/>
        </authorList>
    </citation>
    <scope>NUCLEOTIDE SEQUENCE [LARGE SCALE GENOMIC DNA]</scope>
    <source>
        <strain evidence="10 12">DSM 20755</strain>
    </source>
</reference>
<keyword evidence="4 8" id="KW-0812">Transmembrane</keyword>
<keyword evidence="7 8" id="KW-0012">Acyltransferase</keyword>
<feature type="transmembrane region" description="Helical" evidence="8">
    <location>
        <begin position="168"/>
        <end position="191"/>
    </location>
</feature>
<dbReference type="CDD" id="cd07571">
    <property type="entry name" value="ALP_N-acyl_transferase"/>
    <property type="match status" value="1"/>
</dbReference>
<feature type="transmembrane region" description="Helical" evidence="8">
    <location>
        <begin position="98"/>
        <end position="122"/>
    </location>
</feature>
<evidence type="ECO:0000256" key="4">
    <source>
        <dbReference type="ARBA" id="ARBA00022692"/>
    </source>
</evidence>
<reference evidence="11 13" key="2">
    <citation type="submission" date="2018-12" db="EMBL/GenBank/DDBJ databases">
        <authorList>
            <consortium name="Pathogen Informatics"/>
        </authorList>
    </citation>
    <scope>NUCLEOTIDE SEQUENCE [LARGE SCALE GENOMIC DNA]</scope>
    <source>
        <strain evidence="11 13">NCTC949</strain>
    </source>
</reference>
<evidence type="ECO:0000313" key="11">
    <source>
        <dbReference type="EMBL" id="VEH08471.1"/>
    </source>
</evidence>
<evidence type="ECO:0000256" key="3">
    <source>
        <dbReference type="ARBA" id="ARBA00022679"/>
    </source>
</evidence>
<dbReference type="PANTHER" id="PTHR38686:SF1">
    <property type="entry name" value="APOLIPOPROTEIN N-ACYLTRANSFERASE"/>
    <property type="match status" value="1"/>
</dbReference>
<dbReference type="STRING" id="35755.UL82_05095"/>
<evidence type="ECO:0000313" key="10">
    <source>
        <dbReference type="EMBL" id="AKE41195.1"/>
    </source>
</evidence>
<organism evidence="10 12">
    <name type="scientific">Corynebacterium kutscheri</name>
    <dbReference type="NCBI Taxonomy" id="35755"/>
    <lineage>
        <taxon>Bacteria</taxon>
        <taxon>Bacillati</taxon>
        <taxon>Actinomycetota</taxon>
        <taxon>Actinomycetes</taxon>
        <taxon>Mycobacteriales</taxon>
        <taxon>Corynebacteriaceae</taxon>
        <taxon>Corynebacterium</taxon>
    </lineage>
</organism>
<dbReference type="UniPathway" id="UPA00666"/>
<evidence type="ECO:0000256" key="1">
    <source>
        <dbReference type="ARBA" id="ARBA00004651"/>
    </source>
</evidence>
<dbReference type="EMBL" id="LR134377">
    <property type="protein sequence ID" value="VEH08471.1"/>
    <property type="molecule type" value="Genomic_DNA"/>
</dbReference>
<dbReference type="SUPFAM" id="SSF56317">
    <property type="entry name" value="Carbon-nitrogen hydrolase"/>
    <property type="match status" value="1"/>
</dbReference>
<evidence type="ECO:0000313" key="13">
    <source>
        <dbReference type="Proteomes" id="UP000271380"/>
    </source>
</evidence>
<evidence type="ECO:0000256" key="8">
    <source>
        <dbReference type="HAMAP-Rule" id="MF_01148"/>
    </source>
</evidence>
<comment type="similarity">
    <text evidence="8">Belongs to the CN hydrolase family. Apolipoprotein N-acyltransferase subfamily.</text>
</comment>
<feature type="transmembrane region" description="Helical" evidence="8">
    <location>
        <begin position="211"/>
        <end position="229"/>
    </location>
</feature>
<dbReference type="KEGG" id="cku:UL82_05095"/>
<proteinExistence type="inferred from homology"/>
<dbReference type="GO" id="GO:0042158">
    <property type="term" value="P:lipoprotein biosynthetic process"/>
    <property type="evidence" value="ECO:0007669"/>
    <property type="project" value="UniProtKB-UniRule"/>
</dbReference>
<evidence type="ECO:0000259" key="9">
    <source>
        <dbReference type="PROSITE" id="PS50263"/>
    </source>
</evidence>
<evidence type="ECO:0000313" key="12">
    <source>
        <dbReference type="Proteomes" id="UP000033457"/>
    </source>
</evidence>
<evidence type="ECO:0000256" key="5">
    <source>
        <dbReference type="ARBA" id="ARBA00022989"/>
    </source>
</evidence>
<dbReference type="Pfam" id="PF00795">
    <property type="entry name" value="CN_hydrolase"/>
    <property type="match status" value="1"/>
</dbReference>
<feature type="transmembrane region" description="Helical" evidence="8">
    <location>
        <begin position="30"/>
        <end position="54"/>
    </location>
</feature>
<evidence type="ECO:0000256" key="2">
    <source>
        <dbReference type="ARBA" id="ARBA00022475"/>
    </source>
</evidence>
<dbReference type="InterPro" id="IPR004563">
    <property type="entry name" value="Apolipo_AcylTrfase"/>
</dbReference>
<comment type="function">
    <text evidence="8">Catalyzes the phospholipid dependent N-acylation of the N-terminal cysteine of apolipoprotein, the last step in lipoprotein maturation.</text>
</comment>
<keyword evidence="6 8" id="KW-0472">Membrane</keyword>
<feature type="transmembrane region" description="Helical" evidence="8">
    <location>
        <begin position="134"/>
        <end position="156"/>
    </location>
</feature>
<gene>
    <name evidence="8 10" type="primary">lnt</name>
    <name evidence="11" type="ORF">NCTC949_01585</name>
    <name evidence="10" type="ORF">UL82_05095</name>
</gene>
<dbReference type="Proteomes" id="UP000033457">
    <property type="component" value="Chromosome"/>
</dbReference>
<feature type="domain" description="CN hydrolase" evidence="9">
    <location>
        <begin position="240"/>
        <end position="489"/>
    </location>
</feature>
<evidence type="ECO:0000256" key="7">
    <source>
        <dbReference type="ARBA" id="ARBA00023315"/>
    </source>
</evidence>
<sequence>MIALVVRSLLAIAAGFFVYASYEPHGWWLLGIFGMTLLYAALMPWQQTIFYRVLPALRSSQITLTSTINRRSGALLGFLHGLSLYLLLLPWIGEFVGAMPFIVLSIYLALWSLAFGIGAAILFSHPWAVWGYPFLYLAFEWGRSHFPFGGFAWVRLAWGQINGPLAQLAPLGGVAFVSFATVCLGVAIAHLFSATASQHIRLFSVRTNQRAVSVIIVSTFLAISGIAFFTNGSADDTGSVRIAAIQGNVPRLGLDFNAQRRAVLENHVRETERLNQQVDLVIWPENSSDVNPFTDSQAATLIEEAVESVQAPILVGTITRDDIGPRNTMVVMDPHTGRGEQHNKKYLQPFGEYIPWRNFFRRFSPLVDLAGNFQPGTGTGVVHMTAALSNRVVAVGIATCYEVAFDAAGRDAVLAGAEILTTPTNNATFGFTDMTYQQLAMSRMRALELDRAVVVAATSGVSALVAPDGKVLSHTEIFESATLSADLPLRTHITYAARIGSALEYVLVFIGILGVMLALWQQKRPARTFLPADA</sequence>
<keyword evidence="10" id="KW-0449">Lipoprotein</keyword>
<feature type="transmembrane region" description="Helical" evidence="8">
    <location>
        <begin position="74"/>
        <end position="92"/>
    </location>
</feature>
<accession>A0A0F6R0B0</accession>
<keyword evidence="3 8" id="KW-0808">Transferase</keyword>
<comment type="pathway">
    <text evidence="8">Protein modification; lipoprotein biosynthesis (N-acyl transfer).</text>
</comment>
<dbReference type="GO" id="GO:0005886">
    <property type="term" value="C:plasma membrane"/>
    <property type="evidence" value="ECO:0007669"/>
    <property type="project" value="UniProtKB-SubCell"/>
</dbReference>
<name>A0A0F6R0B0_9CORY</name>
<keyword evidence="5 8" id="KW-1133">Transmembrane helix</keyword>
<dbReference type="Pfam" id="PF20154">
    <property type="entry name" value="LNT_N"/>
    <property type="match status" value="1"/>
</dbReference>
<dbReference type="AlphaFoldDB" id="A0A0F6R0B0"/>
<protein>
    <recommendedName>
        <fullName evidence="8">Apolipoprotein N-acyltransferase</fullName>
        <shortName evidence="8">ALP N-acyltransferase</shortName>
        <ecNumber evidence="8">2.3.1.269</ecNumber>
    </recommendedName>
</protein>
<dbReference type="EMBL" id="CP011312">
    <property type="protein sequence ID" value="AKE41195.1"/>
    <property type="molecule type" value="Genomic_DNA"/>
</dbReference>
<dbReference type="InterPro" id="IPR045378">
    <property type="entry name" value="LNT_N"/>
</dbReference>
<dbReference type="Gene3D" id="3.60.110.10">
    <property type="entry name" value="Carbon-nitrogen hydrolase"/>
    <property type="match status" value="1"/>
</dbReference>
<dbReference type="GO" id="GO:0016410">
    <property type="term" value="F:N-acyltransferase activity"/>
    <property type="evidence" value="ECO:0007669"/>
    <property type="project" value="UniProtKB-UniRule"/>
</dbReference>
<dbReference type="HAMAP" id="MF_01148">
    <property type="entry name" value="Lnt"/>
    <property type="match status" value="1"/>
</dbReference>
<dbReference type="InterPro" id="IPR036526">
    <property type="entry name" value="C-N_Hydrolase_sf"/>
</dbReference>
<dbReference type="InterPro" id="IPR003010">
    <property type="entry name" value="C-N_Hydrolase"/>
</dbReference>
<dbReference type="PANTHER" id="PTHR38686">
    <property type="entry name" value="APOLIPOPROTEIN N-ACYLTRANSFERASE"/>
    <property type="match status" value="1"/>
</dbReference>
<evidence type="ECO:0000256" key="6">
    <source>
        <dbReference type="ARBA" id="ARBA00023136"/>
    </source>
</evidence>
<dbReference type="HOGENOM" id="CLU_019563_0_1_11"/>
<dbReference type="PROSITE" id="PS50263">
    <property type="entry name" value="CN_HYDROLASE"/>
    <property type="match status" value="1"/>
</dbReference>
<dbReference type="RefSeq" id="WP_052735887.1">
    <property type="nucleotide sequence ID" value="NZ_CP011312.1"/>
</dbReference>
<dbReference type="Proteomes" id="UP000271380">
    <property type="component" value="Chromosome"/>
</dbReference>
<comment type="catalytic activity">
    <reaction evidence="8">
        <text>N-terminal S-1,2-diacyl-sn-glyceryl-L-cysteinyl-[lipoprotein] + a glycerophospholipid = N-acyl-S-1,2-diacyl-sn-glyceryl-L-cysteinyl-[lipoprotein] + a 2-acyl-sn-glycero-3-phospholipid + H(+)</text>
        <dbReference type="Rhea" id="RHEA:48228"/>
        <dbReference type="Rhea" id="RHEA-COMP:14681"/>
        <dbReference type="Rhea" id="RHEA-COMP:14684"/>
        <dbReference type="ChEBI" id="CHEBI:15378"/>
        <dbReference type="ChEBI" id="CHEBI:136912"/>
        <dbReference type="ChEBI" id="CHEBI:140656"/>
        <dbReference type="ChEBI" id="CHEBI:140657"/>
        <dbReference type="ChEBI" id="CHEBI:140660"/>
        <dbReference type="EC" id="2.3.1.269"/>
    </reaction>
</comment>
<dbReference type="NCBIfam" id="TIGR00546">
    <property type="entry name" value="lnt"/>
    <property type="match status" value="1"/>
</dbReference>
<dbReference type="EC" id="2.3.1.269" evidence="8"/>
<feature type="transmembrane region" description="Helical" evidence="8">
    <location>
        <begin position="502"/>
        <end position="520"/>
    </location>
</feature>
<keyword evidence="12" id="KW-1185">Reference proteome</keyword>
<keyword evidence="2 8" id="KW-1003">Cell membrane</keyword>
<comment type="subcellular location">
    <subcellularLocation>
        <location evidence="1 8">Cell membrane</location>
        <topology evidence="1 8">Multi-pass membrane protein</topology>
    </subcellularLocation>
</comment>